<dbReference type="Pfam" id="PF04321">
    <property type="entry name" value="RmlD_sub_bind"/>
    <property type="match status" value="1"/>
</dbReference>
<comment type="function">
    <text evidence="6">Catalyzes the reduction of dTDP-6-deoxy-L-lyxo-4-hexulose to yield dTDP-L-rhamnose.</text>
</comment>
<comment type="similarity">
    <text evidence="2 6">Belongs to the dTDP-4-dehydrorhamnose reductase family.</text>
</comment>
<comment type="caution">
    <text evidence="8">The sequence shown here is derived from an EMBL/GenBank/DDBJ whole genome shotgun (WGS) entry which is preliminary data.</text>
</comment>
<comment type="pathway">
    <text evidence="1 6">Carbohydrate biosynthesis; dTDP-L-rhamnose biosynthesis.</text>
</comment>
<proteinExistence type="inferred from homology"/>
<evidence type="ECO:0000256" key="3">
    <source>
        <dbReference type="ARBA" id="ARBA00012929"/>
    </source>
</evidence>
<reference evidence="8 9" key="1">
    <citation type="submission" date="2022-06" db="EMBL/GenBank/DDBJ databases">
        <authorList>
            <person name="Xuan X."/>
        </authorList>
    </citation>
    <scope>NUCLEOTIDE SEQUENCE [LARGE SCALE GENOMIC DNA]</scope>
    <source>
        <strain evidence="8 9">2V75</strain>
    </source>
</reference>
<keyword evidence="9" id="KW-1185">Reference proteome</keyword>
<dbReference type="Proteomes" id="UP001206312">
    <property type="component" value="Unassembled WGS sequence"/>
</dbReference>
<evidence type="ECO:0000256" key="6">
    <source>
        <dbReference type="RuleBase" id="RU364082"/>
    </source>
</evidence>
<accession>A0ABT1AUW8</accession>
<dbReference type="PANTHER" id="PTHR10491">
    <property type="entry name" value="DTDP-4-DEHYDRORHAMNOSE REDUCTASE"/>
    <property type="match status" value="1"/>
</dbReference>
<comment type="catalytic activity">
    <reaction evidence="5">
        <text>dTDP-beta-L-rhamnose + NADP(+) = dTDP-4-dehydro-beta-L-rhamnose + NADPH + H(+)</text>
        <dbReference type="Rhea" id="RHEA:21796"/>
        <dbReference type="ChEBI" id="CHEBI:15378"/>
        <dbReference type="ChEBI" id="CHEBI:57510"/>
        <dbReference type="ChEBI" id="CHEBI:57783"/>
        <dbReference type="ChEBI" id="CHEBI:58349"/>
        <dbReference type="ChEBI" id="CHEBI:62830"/>
        <dbReference type="EC" id="1.1.1.133"/>
    </reaction>
</comment>
<dbReference type="RefSeq" id="WP_252740163.1">
    <property type="nucleotide sequence ID" value="NZ_JAMXIB010000002.1"/>
</dbReference>
<dbReference type="EMBL" id="JAMXIB010000002">
    <property type="protein sequence ID" value="MCO5723782.1"/>
    <property type="molecule type" value="Genomic_DNA"/>
</dbReference>
<evidence type="ECO:0000256" key="1">
    <source>
        <dbReference type="ARBA" id="ARBA00004781"/>
    </source>
</evidence>
<dbReference type="InterPro" id="IPR005913">
    <property type="entry name" value="dTDP_dehydrorham_reduct"/>
</dbReference>
<evidence type="ECO:0000313" key="8">
    <source>
        <dbReference type="EMBL" id="MCO5723782.1"/>
    </source>
</evidence>
<gene>
    <name evidence="8" type="ORF">NG653_02865</name>
</gene>
<evidence type="ECO:0000256" key="2">
    <source>
        <dbReference type="ARBA" id="ARBA00010944"/>
    </source>
</evidence>
<dbReference type="SUPFAM" id="SSF51735">
    <property type="entry name" value="NAD(P)-binding Rossmann-fold domains"/>
    <property type="match status" value="1"/>
</dbReference>
<sequence>MREAGKKILILGGSGFLGNAIYRELCNYFDTYATYCSARRSFEGNRKFFHYDLLEDDIYRLLEEVKPDLVISALRGDFGAQIQAHAHLAEYIAKNPVRMLFLSSANVFDAYSKFPSYEYDKTLSESVYGRLKIRIENMLLRLPARKMGILRLPMVFGNASPRVREIRDALDLGAPIEVFPNLVINVTSHDRLCQQVHYLINRDKYGIYHLGSRDLVHHDDLIREMAAHLDQGTPVFKRVYTTNEERYLAVLPKDNLLPKNLQLSYQEVIDDLIKQ</sequence>
<dbReference type="InterPro" id="IPR036291">
    <property type="entry name" value="NAD(P)-bd_dom_sf"/>
</dbReference>
<name>A0ABT1AUW8_9FLAO</name>
<dbReference type="EC" id="1.1.1.133" evidence="3 6"/>
<dbReference type="Gene3D" id="3.40.50.720">
    <property type="entry name" value="NAD(P)-binding Rossmann-like Domain"/>
    <property type="match status" value="1"/>
</dbReference>
<evidence type="ECO:0000313" key="9">
    <source>
        <dbReference type="Proteomes" id="UP001206312"/>
    </source>
</evidence>
<protein>
    <recommendedName>
        <fullName evidence="4 6">dTDP-4-dehydrorhamnose reductase</fullName>
        <ecNumber evidence="3 6">1.1.1.133</ecNumber>
    </recommendedName>
</protein>
<evidence type="ECO:0000256" key="4">
    <source>
        <dbReference type="ARBA" id="ARBA00017099"/>
    </source>
</evidence>
<evidence type="ECO:0000259" key="7">
    <source>
        <dbReference type="Pfam" id="PF04321"/>
    </source>
</evidence>
<dbReference type="PANTHER" id="PTHR10491:SF4">
    <property type="entry name" value="METHIONINE ADENOSYLTRANSFERASE 2 SUBUNIT BETA"/>
    <property type="match status" value="1"/>
</dbReference>
<evidence type="ECO:0000256" key="5">
    <source>
        <dbReference type="ARBA" id="ARBA00048200"/>
    </source>
</evidence>
<organism evidence="8 9">
    <name type="scientific">Robiginitalea marina</name>
    <dbReference type="NCBI Taxonomy" id="2954105"/>
    <lineage>
        <taxon>Bacteria</taxon>
        <taxon>Pseudomonadati</taxon>
        <taxon>Bacteroidota</taxon>
        <taxon>Flavobacteriia</taxon>
        <taxon>Flavobacteriales</taxon>
        <taxon>Flavobacteriaceae</taxon>
        <taxon>Robiginitalea</taxon>
    </lineage>
</organism>
<keyword evidence="6" id="KW-0560">Oxidoreductase</keyword>
<feature type="domain" description="RmlD-like substrate binding" evidence="7">
    <location>
        <begin position="7"/>
        <end position="241"/>
    </location>
</feature>
<keyword evidence="6" id="KW-0521">NADP</keyword>
<dbReference type="InterPro" id="IPR029903">
    <property type="entry name" value="RmlD-like-bd"/>
</dbReference>